<accession>A0A7S1BN44</accession>
<dbReference type="EMBL" id="HBFR01025408">
    <property type="protein sequence ID" value="CAD8891020.1"/>
    <property type="molecule type" value="Transcribed_RNA"/>
</dbReference>
<reference evidence="1" key="1">
    <citation type="submission" date="2021-01" db="EMBL/GenBank/DDBJ databases">
        <authorList>
            <person name="Corre E."/>
            <person name="Pelletier E."/>
            <person name="Niang G."/>
            <person name="Scheremetjew M."/>
            <person name="Finn R."/>
            <person name="Kale V."/>
            <person name="Holt S."/>
            <person name="Cochrane G."/>
            <person name="Meng A."/>
            <person name="Brown T."/>
            <person name="Cohen L."/>
        </authorList>
    </citation>
    <scope>NUCLEOTIDE SEQUENCE</scope>
    <source>
        <strain evidence="1">308</strain>
    </source>
</reference>
<name>A0A7S1BN44_9STRA</name>
<protein>
    <submittedName>
        <fullName evidence="1">Uncharacterized protein</fullName>
    </submittedName>
</protein>
<organism evidence="1">
    <name type="scientific">Corethron hystrix</name>
    <dbReference type="NCBI Taxonomy" id="216773"/>
    <lineage>
        <taxon>Eukaryota</taxon>
        <taxon>Sar</taxon>
        <taxon>Stramenopiles</taxon>
        <taxon>Ochrophyta</taxon>
        <taxon>Bacillariophyta</taxon>
        <taxon>Coscinodiscophyceae</taxon>
        <taxon>Corethrophycidae</taxon>
        <taxon>Corethrales</taxon>
        <taxon>Corethraceae</taxon>
        <taxon>Corethron</taxon>
    </lineage>
</organism>
<dbReference type="AlphaFoldDB" id="A0A7S1BN44"/>
<sequence>MTMIHIVSPRTNTLQLKANESKKMKPNIPRQQENVETFAQKYDTTSFDTTLSFGVESYKTPQHEVIRECAISLNPPLPPMRYQLDGNVIGKIYPKTECRWPQRVLH</sequence>
<proteinExistence type="predicted"/>
<evidence type="ECO:0000313" key="1">
    <source>
        <dbReference type="EMBL" id="CAD8891020.1"/>
    </source>
</evidence>
<gene>
    <name evidence="1" type="ORF">CHYS00102_LOCUS18226</name>
</gene>